<protein>
    <recommendedName>
        <fullName evidence="8">Abasic site processing protein</fullName>
        <ecNumber evidence="8">3.4.-.-</ecNumber>
    </recommendedName>
</protein>
<comment type="similarity">
    <text evidence="1 8">Belongs to the SOS response-associated peptidase family.</text>
</comment>
<dbReference type="GO" id="GO:0006508">
    <property type="term" value="P:proteolysis"/>
    <property type="evidence" value="ECO:0007669"/>
    <property type="project" value="UniProtKB-KW"/>
</dbReference>
<keyword evidence="2 8" id="KW-0645">Protease</keyword>
<evidence type="ECO:0000313" key="9">
    <source>
        <dbReference type="EMBL" id="MXR69903.1"/>
    </source>
</evidence>
<dbReference type="InterPro" id="IPR036590">
    <property type="entry name" value="SRAP-like"/>
</dbReference>
<dbReference type="AlphaFoldDB" id="A0A6L7I0J4"/>
<keyword evidence="3" id="KW-0227">DNA damage</keyword>
<evidence type="ECO:0000256" key="3">
    <source>
        <dbReference type="ARBA" id="ARBA00022763"/>
    </source>
</evidence>
<keyword evidence="10" id="KW-1185">Reference proteome</keyword>
<keyword evidence="4 8" id="KW-0378">Hydrolase</keyword>
<dbReference type="GO" id="GO:0016829">
    <property type="term" value="F:lyase activity"/>
    <property type="evidence" value="ECO:0007669"/>
    <property type="project" value="UniProtKB-KW"/>
</dbReference>
<evidence type="ECO:0000256" key="7">
    <source>
        <dbReference type="ARBA" id="ARBA00023239"/>
    </source>
</evidence>
<accession>A0A6L7I0J4</accession>
<dbReference type="SUPFAM" id="SSF143081">
    <property type="entry name" value="BB1717-like"/>
    <property type="match status" value="1"/>
</dbReference>
<dbReference type="Proteomes" id="UP000474778">
    <property type="component" value="Unassembled WGS sequence"/>
</dbReference>
<evidence type="ECO:0000256" key="1">
    <source>
        <dbReference type="ARBA" id="ARBA00008136"/>
    </source>
</evidence>
<sequence>MCGRLNVISDPLCDWVSGQLGIKFHSETNRDLRPTQQVATIALDGAALKQIDASWGIKPAWAKRLLINAQAETVRQKRTFAQAFAQHRVLVPCSGWFEWQQAGAVKHKYLFQGRDEQPLLMAGILYPQLDGRHALVTLTTKPIASCAPYHHRMPLLVAPQAVDFWFHSQPHELDALLNSPEISLLIQAC</sequence>
<dbReference type="Gene3D" id="3.90.1680.10">
    <property type="entry name" value="SOS response associated peptidase-like"/>
    <property type="match status" value="1"/>
</dbReference>
<dbReference type="InterPro" id="IPR003738">
    <property type="entry name" value="SRAP"/>
</dbReference>
<keyword evidence="7" id="KW-0456">Lyase</keyword>
<name>A0A6L7I0J4_9GAMM</name>
<evidence type="ECO:0000256" key="8">
    <source>
        <dbReference type="RuleBase" id="RU364100"/>
    </source>
</evidence>
<dbReference type="RefSeq" id="WP_160797467.1">
    <property type="nucleotide sequence ID" value="NZ_WRPA01000013.1"/>
</dbReference>
<proteinExistence type="inferred from homology"/>
<evidence type="ECO:0000256" key="2">
    <source>
        <dbReference type="ARBA" id="ARBA00022670"/>
    </source>
</evidence>
<keyword evidence="5" id="KW-0190">Covalent protein-DNA linkage</keyword>
<dbReference type="GO" id="GO:0003697">
    <property type="term" value="F:single-stranded DNA binding"/>
    <property type="evidence" value="ECO:0007669"/>
    <property type="project" value="InterPro"/>
</dbReference>
<dbReference type="PANTHER" id="PTHR13604">
    <property type="entry name" value="DC12-RELATED"/>
    <property type="match status" value="1"/>
</dbReference>
<evidence type="ECO:0000256" key="4">
    <source>
        <dbReference type="ARBA" id="ARBA00022801"/>
    </source>
</evidence>
<evidence type="ECO:0000313" key="10">
    <source>
        <dbReference type="Proteomes" id="UP000474778"/>
    </source>
</evidence>
<comment type="caution">
    <text evidence="9">The sequence shown here is derived from an EMBL/GenBank/DDBJ whole genome shotgun (WGS) entry which is preliminary data.</text>
</comment>
<evidence type="ECO:0000256" key="5">
    <source>
        <dbReference type="ARBA" id="ARBA00023124"/>
    </source>
</evidence>
<dbReference type="EMBL" id="WRPA01000013">
    <property type="protein sequence ID" value="MXR69903.1"/>
    <property type="molecule type" value="Genomic_DNA"/>
</dbReference>
<dbReference type="GO" id="GO:0106300">
    <property type="term" value="P:protein-DNA covalent cross-linking repair"/>
    <property type="evidence" value="ECO:0007669"/>
    <property type="project" value="InterPro"/>
</dbReference>
<reference evidence="9 10" key="1">
    <citation type="submission" date="2019-12" db="EMBL/GenBank/DDBJ databases">
        <title>Shewanella insulae sp. nov., isolated from a tidal flat.</title>
        <authorList>
            <person name="Yoon J.-H."/>
        </authorList>
    </citation>
    <scope>NUCLEOTIDE SEQUENCE [LARGE SCALE GENOMIC DNA]</scope>
    <source>
        <strain evidence="9 10">JBTF-M18</strain>
    </source>
</reference>
<evidence type="ECO:0000256" key="6">
    <source>
        <dbReference type="ARBA" id="ARBA00023125"/>
    </source>
</evidence>
<organism evidence="9 10">
    <name type="scientific">Shewanella insulae</name>
    <dbReference type="NCBI Taxonomy" id="2681496"/>
    <lineage>
        <taxon>Bacteria</taxon>
        <taxon>Pseudomonadati</taxon>
        <taxon>Pseudomonadota</taxon>
        <taxon>Gammaproteobacteria</taxon>
        <taxon>Alteromonadales</taxon>
        <taxon>Shewanellaceae</taxon>
        <taxon>Shewanella</taxon>
    </lineage>
</organism>
<dbReference type="PANTHER" id="PTHR13604:SF0">
    <property type="entry name" value="ABASIC SITE PROCESSING PROTEIN HMCES"/>
    <property type="match status" value="1"/>
</dbReference>
<gene>
    <name evidence="9" type="ORF">GNT65_14670</name>
</gene>
<dbReference type="GO" id="GO:0008233">
    <property type="term" value="F:peptidase activity"/>
    <property type="evidence" value="ECO:0007669"/>
    <property type="project" value="UniProtKB-KW"/>
</dbReference>
<dbReference type="Pfam" id="PF02586">
    <property type="entry name" value="SRAP"/>
    <property type="match status" value="1"/>
</dbReference>
<dbReference type="EC" id="3.4.-.-" evidence="8"/>
<keyword evidence="6" id="KW-0238">DNA-binding</keyword>